<evidence type="ECO:0000256" key="1">
    <source>
        <dbReference type="SAM" id="MobiDB-lite"/>
    </source>
</evidence>
<feature type="compositionally biased region" description="Acidic residues" evidence="1">
    <location>
        <begin position="11"/>
        <end position="48"/>
    </location>
</feature>
<organism evidence="4">
    <name type="scientific">Enterobius vermicularis</name>
    <name type="common">Human pinworm</name>
    <dbReference type="NCBI Taxonomy" id="51028"/>
    <lineage>
        <taxon>Eukaryota</taxon>
        <taxon>Metazoa</taxon>
        <taxon>Ecdysozoa</taxon>
        <taxon>Nematoda</taxon>
        <taxon>Chromadorea</taxon>
        <taxon>Rhabditida</taxon>
        <taxon>Spirurina</taxon>
        <taxon>Oxyuridomorpha</taxon>
        <taxon>Oxyuroidea</taxon>
        <taxon>Oxyuridae</taxon>
        <taxon>Enterobius</taxon>
    </lineage>
</organism>
<accession>A0A0N4VIK0</accession>
<name>A0A0N4VIK0_ENTVE</name>
<dbReference type="WBParaSite" id="EVEC_0001065301-mRNA-1">
    <property type="protein sequence ID" value="EVEC_0001065301-mRNA-1"/>
    <property type="gene ID" value="EVEC_0001065301"/>
</dbReference>
<reference evidence="2 3" key="2">
    <citation type="submission" date="2018-10" db="EMBL/GenBank/DDBJ databases">
        <authorList>
            <consortium name="Pathogen Informatics"/>
        </authorList>
    </citation>
    <scope>NUCLEOTIDE SEQUENCE [LARGE SCALE GENOMIC DNA]</scope>
</reference>
<sequence>MRRTGRRGEINGEEEEGKEEEEEEELVVDNDDDDNNDDDDDKDDWESVEMERGSLLLAGFVVNRVGEGRGEFGLKLARKR</sequence>
<reference evidence="4" key="1">
    <citation type="submission" date="2017-02" db="UniProtKB">
        <authorList>
            <consortium name="WormBaseParasite"/>
        </authorList>
    </citation>
    <scope>IDENTIFICATION</scope>
</reference>
<evidence type="ECO:0000313" key="2">
    <source>
        <dbReference type="EMBL" id="VDD95245.1"/>
    </source>
</evidence>
<feature type="region of interest" description="Disordered" evidence="1">
    <location>
        <begin position="1"/>
        <end position="49"/>
    </location>
</feature>
<dbReference type="EMBL" id="UXUI01010448">
    <property type="protein sequence ID" value="VDD95245.1"/>
    <property type="molecule type" value="Genomic_DNA"/>
</dbReference>
<evidence type="ECO:0000313" key="4">
    <source>
        <dbReference type="WBParaSite" id="EVEC_0001065301-mRNA-1"/>
    </source>
</evidence>
<dbReference type="AlphaFoldDB" id="A0A0N4VIK0"/>
<gene>
    <name evidence="2" type="ORF">EVEC_LOCUS9996</name>
</gene>
<feature type="compositionally biased region" description="Basic and acidic residues" evidence="1">
    <location>
        <begin position="1"/>
        <end position="10"/>
    </location>
</feature>
<dbReference type="Proteomes" id="UP000274131">
    <property type="component" value="Unassembled WGS sequence"/>
</dbReference>
<proteinExistence type="predicted"/>
<keyword evidence="3" id="KW-1185">Reference proteome</keyword>
<protein>
    <submittedName>
        <fullName evidence="4">PDZ domain-containing protein</fullName>
    </submittedName>
</protein>
<evidence type="ECO:0000313" key="3">
    <source>
        <dbReference type="Proteomes" id="UP000274131"/>
    </source>
</evidence>